<dbReference type="InterPro" id="IPR012816">
    <property type="entry name" value="NADAR"/>
</dbReference>
<dbReference type="AlphaFoldDB" id="K1QYE9"/>
<reference evidence="1" key="1">
    <citation type="journal article" date="2012" name="Nature">
        <title>The oyster genome reveals stress adaptation and complexity of shell formation.</title>
        <authorList>
            <person name="Zhang G."/>
            <person name="Fang X."/>
            <person name="Guo X."/>
            <person name="Li L."/>
            <person name="Luo R."/>
            <person name="Xu F."/>
            <person name="Yang P."/>
            <person name="Zhang L."/>
            <person name="Wang X."/>
            <person name="Qi H."/>
            <person name="Xiong Z."/>
            <person name="Que H."/>
            <person name="Xie Y."/>
            <person name="Holland P.W."/>
            <person name="Paps J."/>
            <person name="Zhu Y."/>
            <person name="Wu F."/>
            <person name="Chen Y."/>
            <person name="Wang J."/>
            <person name="Peng C."/>
            <person name="Meng J."/>
            <person name="Yang L."/>
            <person name="Liu J."/>
            <person name="Wen B."/>
            <person name="Zhang N."/>
            <person name="Huang Z."/>
            <person name="Zhu Q."/>
            <person name="Feng Y."/>
            <person name="Mount A."/>
            <person name="Hedgecock D."/>
            <person name="Xu Z."/>
            <person name="Liu Y."/>
            <person name="Domazet-Loso T."/>
            <person name="Du Y."/>
            <person name="Sun X."/>
            <person name="Zhang S."/>
            <person name="Liu B."/>
            <person name="Cheng P."/>
            <person name="Jiang X."/>
            <person name="Li J."/>
            <person name="Fan D."/>
            <person name="Wang W."/>
            <person name="Fu W."/>
            <person name="Wang T."/>
            <person name="Wang B."/>
            <person name="Zhang J."/>
            <person name="Peng Z."/>
            <person name="Li Y."/>
            <person name="Li N."/>
            <person name="Wang J."/>
            <person name="Chen M."/>
            <person name="He Y."/>
            <person name="Tan F."/>
            <person name="Song X."/>
            <person name="Zheng Q."/>
            <person name="Huang R."/>
            <person name="Yang H."/>
            <person name="Du X."/>
            <person name="Chen L."/>
            <person name="Yang M."/>
            <person name="Gaffney P.M."/>
            <person name="Wang S."/>
            <person name="Luo L."/>
            <person name="She Z."/>
            <person name="Ming Y."/>
            <person name="Huang W."/>
            <person name="Zhang S."/>
            <person name="Huang B."/>
            <person name="Zhang Y."/>
            <person name="Qu T."/>
            <person name="Ni P."/>
            <person name="Miao G."/>
            <person name="Wang J."/>
            <person name="Wang Q."/>
            <person name="Steinberg C.E."/>
            <person name="Wang H."/>
            <person name="Li N."/>
            <person name="Qian L."/>
            <person name="Zhang G."/>
            <person name="Li Y."/>
            <person name="Yang H."/>
            <person name="Liu X."/>
            <person name="Wang J."/>
            <person name="Yin Y."/>
            <person name="Wang J."/>
        </authorList>
    </citation>
    <scope>NUCLEOTIDE SEQUENCE [LARGE SCALE GENOMIC DNA]</scope>
    <source>
        <strain evidence="1">05x7-T-G4-1.051#20</strain>
    </source>
</reference>
<dbReference type="InterPro" id="IPR037238">
    <property type="entry name" value="YbiA-like_sf"/>
</dbReference>
<dbReference type="HOGENOM" id="CLU_084247_2_0_1"/>
<dbReference type="Gene3D" id="1.10.357.40">
    <property type="entry name" value="YbiA-like"/>
    <property type="match status" value="1"/>
</dbReference>
<evidence type="ECO:0000313" key="1">
    <source>
        <dbReference type="EMBL" id="EKC38718.1"/>
    </source>
</evidence>
<accession>K1QYE9</accession>
<dbReference type="EMBL" id="JH818390">
    <property type="protein sequence ID" value="EKC38718.1"/>
    <property type="molecule type" value="Genomic_DNA"/>
</dbReference>
<name>K1QYE9_MAGGI</name>
<organism evidence="1">
    <name type="scientific">Magallana gigas</name>
    <name type="common">Pacific oyster</name>
    <name type="synonym">Crassostrea gigas</name>
    <dbReference type="NCBI Taxonomy" id="29159"/>
    <lineage>
        <taxon>Eukaryota</taxon>
        <taxon>Metazoa</taxon>
        <taxon>Spiralia</taxon>
        <taxon>Lophotrochozoa</taxon>
        <taxon>Mollusca</taxon>
        <taxon>Bivalvia</taxon>
        <taxon>Autobranchia</taxon>
        <taxon>Pteriomorphia</taxon>
        <taxon>Ostreida</taxon>
        <taxon>Ostreoidea</taxon>
        <taxon>Ostreidae</taxon>
        <taxon>Magallana</taxon>
    </lineage>
</organism>
<dbReference type="SUPFAM" id="SSF143990">
    <property type="entry name" value="YbiA-like"/>
    <property type="match status" value="1"/>
</dbReference>
<dbReference type="CDD" id="cd15457">
    <property type="entry name" value="NADAR"/>
    <property type="match status" value="1"/>
</dbReference>
<sequence>MHQKAALFRDNEKGQQILSTTDPLTMKRLGRKVNGFDAKVWSGQCVNIVKRGFTAKFKQNPHLERALKETFPKILAKASPSDRLWGIGLGLQDKPQIRKTWRGKNRLGYLLTDVRNKIMSENGMFNQ</sequence>
<gene>
    <name evidence="1" type="ORF">CGI_10019353</name>
</gene>
<protein>
    <submittedName>
        <fullName evidence="1">Uncharacterized protein</fullName>
    </submittedName>
</protein>
<proteinExistence type="predicted"/>
<dbReference type="InParanoid" id="K1QYE9"/>
<dbReference type="NCBIfam" id="TIGR02464">
    <property type="entry name" value="ribofla_fusion"/>
    <property type="match status" value="1"/>
</dbReference>
<dbReference type="Pfam" id="PF08719">
    <property type="entry name" value="NADAR"/>
    <property type="match status" value="1"/>
</dbReference>